<gene>
    <name evidence="3" type="ORF">H9Y05_07210</name>
</gene>
<evidence type="ECO:0000256" key="2">
    <source>
        <dbReference type="SAM" id="MobiDB-lite"/>
    </source>
</evidence>
<feature type="coiled-coil region" evidence="1">
    <location>
        <begin position="181"/>
        <end position="209"/>
    </location>
</feature>
<protein>
    <recommendedName>
        <fullName evidence="5">Tetratricopeptide repeat protein</fullName>
    </recommendedName>
</protein>
<feature type="region of interest" description="Disordered" evidence="2">
    <location>
        <begin position="123"/>
        <end position="145"/>
    </location>
</feature>
<dbReference type="AlphaFoldDB" id="A0A8J6PC97"/>
<evidence type="ECO:0000313" key="3">
    <source>
        <dbReference type="EMBL" id="MBC9812267.1"/>
    </source>
</evidence>
<evidence type="ECO:0000313" key="4">
    <source>
        <dbReference type="Proteomes" id="UP000652681"/>
    </source>
</evidence>
<accession>A0A8J6PC97</accession>
<proteinExistence type="predicted"/>
<organism evidence="3 4">
    <name type="scientific">Taishania pollutisoli</name>
    <dbReference type="NCBI Taxonomy" id="2766479"/>
    <lineage>
        <taxon>Bacteria</taxon>
        <taxon>Pseudomonadati</taxon>
        <taxon>Bacteroidota</taxon>
        <taxon>Flavobacteriia</taxon>
        <taxon>Flavobacteriales</taxon>
        <taxon>Crocinitomicaceae</taxon>
        <taxon>Taishania</taxon>
    </lineage>
</organism>
<reference evidence="3" key="1">
    <citation type="submission" date="2020-09" db="EMBL/GenBank/DDBJ databases">
        <title>Taishania pollutisoli gen. nov., sp. nov., Isolated from Tetrabromobisphenol A-Contaminated Soil.</title>
        <authorList>
            <person name="Chen Q."/>
        </authorList>
    </citation>
    <scope>NUCLEOTIDE SEQUENCE</scope>
    <source>
        <strain evidence="3">CZZ-1</strain>
    </source>
</reference>
<dbReference type="RefSeq" id="WP_216713909.1">
    <property type="nucleotide sequence ID" value="NZ_JACVEL010000004.1"/>
</dbReference>
<keyword evidence="4" id="KW-1185">Reference proteome</keyword>
<dbReference type="Proteomes" id="UP000652681">
    <property type="component" value="Unassembled WGS sequence"/>
</dbReference>
<evidence type="ECO:0008006" key="5">
    <source>
        <dbReference type="Google" id="ProtNLM"/>
    </source>
</evidence>
<comment type="caution">
    <text evidence="3">The sequence shown here is derived from an EMBL/GenBank/DDBJ whole genome shotgun (WGS) entry which is preliminary data.</text>
</comment>
<dbReference type="EMBL" id="JACVEL010000004">
    <property type="protein sequence ID" value="MBC9812267.1"/>
    <property type="molecule type" value="Genomic_DNA"/>
</dbReference>
<name>A0A8J6PC97_9FLAO</name>
<keyword evidence="1" id="KW-0175">Coiled coil</keyword>
<sequence length="344" mass="38623">MLNLNEIAARIKQPELCVAGDIDSLKILCETYPYSQVFPLLYLKTLAQTNDVRLDSELQKFAYRISDRAVLFELLHHSPSVTATAVPENDSREKQQETVTTTTIIPETESTHIPPVSEIISELTSTEVSEEQTENDQQKPFPEAEIPVTDSTPEVAASTELPSLPDELLTSLNIGAEMYSLEAEEAKLQQSEKAEEDALEQERQKLIAALSQTKLPSPKTTEEQTGTARSFTSWLKSNAAQTEQPEPTSLIDQFIVKEPKISAPNEKLFEDRTDKNELFNPTKKAKESLDESQLPVSETLAKIFAVQGNYPKAIYAYQQLMLIFPEKKVFFATQIEELNKKLNT</sequence>
<evidence type="ECO:0000256" key="1">
    <source>
        <dbReference type="SAM" id="Coils"/>
    </source>
</evidence>